<proteinExistence type="predicted"/>
<evidence type="ECO:0000313" key="1">
    <source>
        <dbReference type="EMBL" id="KAK7073441.1"/>
    </source>
</evidence>
<dbReference type="EMBL" id="JAXCGZ010012890">
    <property type="protein sequence ID" value="KAK7073441.1"/>
    <property type="molecule type" value="Genomic_DNA"/>
</dbReference>
<dbReference type="AlphaFoldDB" id="A0AAN8WYU2"/>
<organism evidence="2 3">
    <name type="scientific">Halocaridina rubra</name>
    <name type="common">Hawaiian red shrimp</name>
    <dbReference type="NCBI Taxonomy" id="373956"/>
    <lineage>
        <taxon>Eukaryota</taxon>
        <taxon>Metazoa</taxon>
        <taxon>Ecdysozoa</taxon>
        <taxon>Arthropoda</taxon>
        <taxon>Crustacea</taxon>
        <taxon>Multicrustacea</taxon>
        <taxon>Malacostraca</taxon>
        <taxon>Eumalacostraca</taxon>
        <taxon>Eucarida</taxon>
        <taxon>Decapoda</taxon>
        <taxon>Pleocyemata</taxon>
        <taxon>Caridea</taxon>
        <taxon>Atyoidea</taxon>
        <taxon>Atyidae</taxon>
        <taxon>Halocaridina</taxon>
    </lineage>
</organism>
<accession>A0AAN8WYU2</accession>
<sequence length="68" mass="8025">MFFAEASRYADLSFHLKGTEEVSILLLALERMKYICLWPRYFADMQELKTNHPATWRELENGNVSLTK</sequence>
<keyword evidence="3" id="KW-1185">Reference proteome</keyword>
<feature type="non-terminal residue" evidence="2">
    <location>
        <position position="68"/>
    </location>
</feature>
<gene>
    <name evidence="1" type="ORF">SK128_009835</name>
    <name evidence="2" type="ORF">SK128_009836</name>
</gene>
<dbReference type="EMBL" id="JAXCGZ010012890">
    <property type="protein sequence ID" value="KAK7073442.1"/>
    <property type="molecule type" value="Genomic_DNA"/>
</dbReference>
<name>A0AAN8WYU2_HALRR</name>
<reference evidence="2 3" key="1">
    <citation type="submission" date="2023-11" db="EMBL/GenBank/DDBJ databases">
        <title>Halocaridina rubra genome assembly.</title>
        <authorList>
            <person name="Smith C."/>
        </authorList>
    </citation>
    <scope>NUCLEOTIDE SEQUENCE [LARGE SCALE GENOMIC DNA]</scope>
    <source>
        <strain evidence="2">EP-1</strain>
        <tissue evidence="2">Whole</tissue>
    </source>
</reference>
<evidence type="ECO:0000313" key="3">
    <source>
        <dbReference type="Proteomes" id="UP001381693"/>
    </source>
</evidence>
<protein>
    <submittedName>
        <fullName evidence="2">Uncharacterized protein</fullName>
    </submittedName>
</protein>
<evidence type="ECO:0000313" key="2">
    <source>
        <dbReference type="EMBL" id="KAK7073442.1"/>
    </source>
</evidence>
<comment type="caution">
    <text evidence="2">The sequence shown here is derived from an EMBL/GenBank/DDBJ whole genome shotgun (WGS) entry which is preliminary data.</text>
</comment>
<dbReference type="Proteomes" id="UP001381693">
    <property type="component" value="Unassembled WGS sequence"/>
</dbReference>